<feature type="compositionally biased region" description="Low complexity" evidence="1">
    <location>
        <begin position="471"/>
        <end position="482"/>
    </location>
</feature>
<proteinExistence type="predicted"/>
<organism evidence="2 3">
    <name type="scientific">Leucocoprinus leucothites</name>
    <dbReference type="NCBI Taxonomy" id="201217"/>
    <lineage>
        <taxon>Eukaryota</taxon>
        <taxon>Fungi</taxon>
        <taxon>Dikarya</taxon>
        <taxon>Basidiomycota</taxon>
        <taxon>Agaricomycotina</taxon>
        <taxon>Agaricomycetes</taxon>
        <taxon>Agaricomycetidae</taxon>
        <taxon>Agaricales</taxon>
        <taxon>Agaricineae</taxon>
        <taxon>Agaricaceae</taxon>
        <taxon>Leucocoprinus</taxon>
    </lineage>
</organism>
<gene>
    <name evidence="2" type="ORF">D9756_011233</name>
</gene>
<keyword evidence="3" id="KW-1185">Reference proteome</keyword>
<evidence type="ECO:0000313" key="2">
    <source>
        <dbReference type="EMBL" id="KAF5344634.1"/>
    </source>
</evidence>
<feature type="region of interest" description="Disordered" evidence="1">
    <location>
        <begin position="95"/>
        <end position="148"/>
    </location>
</feature>
<sequence>MPCPAHKACTKAFANVKYPNNAGTFNIQRNKQTKLIGCLYCDNKYYSTKEIAKHAGECQASLEDGEATSMTAAPLKNQPPVQPHHTTSVIHSHPLASIPTMPMPSQLDLEPDSMSDTASIEENTRPPTRASQAERPTQANDVDKSGDQLQTPLLNRYGLIVNTHYKILVCIDCKSVIDPQDVRQHFLNQHKGFQTPLDLSQKIHEEAAAEYPGLVSKPPEPTEPVDPIDELGLPVSNYRLCDSCQRCFKTADTFRKHDCISETKTYTLSHAQRWIQNTSSSWFPVKDVQTQPTRYITPWMIYEEQEREKLSLQNSSAAQSDDIRILHQFLRKERWLQLIEGHRHEDLIPLVEYSSLDLSNGTLHKHIHHFFDNAQNSLDTYYLRRLISTRPAEEHDAAKIRHHADVNSSTHDAYSRIIASMVAFINRLSFEDEVPYKVSIPPEISAACRDLIQHLSPPSHGYLDDQDEDGNAGNNEETTGNASDDSEREATILQPAHPSSRKKVPPSTPQVQEKLLELLYHLFTQAPADENRGGFISAIAHFIVLYSLRLDTNWAAANTITHNIAALLFAGRLVFSQKIIELSKKESIDYSRSRAYGHVEKYFNESSQAPLPYLYILKRGLGSIDSAEESTLFFNAPDLSGTSAIINDKTIHLTQIGDLHRRALVEIEEELDQLTFHQPEFRISPNIQIHDYPRERAAGYSFVTDKRNSWNKDRTLIQYMFDTPEIFDKYAYITPQNKISWKPFYVASQLKRIHQLQEKILCNIILSYGEPARGTELASHLLANVGGGSIRNFFVLFNLPILRASWSKTSNTTNSDKTICRIPYLPIGYQFIRFLVHIRPLYTKWQEYLTPSMSFNARHLLFAGLQQPLASMDISNSLIAYTTKELGVPMRILLFRQLMAFVTECNKEAFTVAQASSSAMYEQFGHSAEINVRHYGNDIRVPDKMTVGMFMAHARVSGVFHLLQGHTPELLERLESGRGKIAEAASTILRIRNRATLTIGPPNNPSTQLAVDDVAMALKPLILPIPSHCRSRGSTPMVMPFCATRQSGLSAIYINGKPSKNAT</sequence>
<evidence type="ECO:0000313" key="3">
    <source>
        <dbReference type="Proteomes" id="UP000559027"/>
    </source>
</evidence>
<dbReference type="OrthoDB" id="2507344at2759"/>
<comment type="caution">
    <text evidence="2">The sequence shown here is derived from an EMBL/GenBank/DDBJ whole genome shotgun (WGS) entry which is preliminary data.</text>
</comment>
<protein>
    <recommendedName>
        <fullName evidence="4">C2H2-type domain-containing protein</fullName>
    </recommendedName>
</protein>
<evidence type="ECO:0000256" key="1">
    <source>
        <dbReference type="SAM" id="MobiDB-lite"/>
    </source>
</evidence>
<dbReference type="Proteomes" id="UP000559027">
    <property type="component" value="Unassembled WGS sequence"/>
</dbReference>
<feature type="compositionally biased region" description="Polar residues" evidence="1">
    <location>
        <begin position="114"/>
        <end position="140"/>
    </location>
</feature>
<accession>A0A8H5CNS7</accession>
<dbReference type="AlphaFoldDB" id="A0A8H5CNS7"/>
<feature type="region of interest" description="Disordered" evidence="1">
    <location>
        <begin position="458"/>
        <end position="489"/>
    </location>
</feature>
<name>A0A8H5CNS7_9AGAR</name>
<reference evidence="2 3" key="1">
    <citation type="journal article" date="2020" name="ISME J.">
        <title>Uncovering the hidden diversity of litter-decomposition mechanisms in mushroom-forming fungi.</title>
        <authorList>
            <person name="Floudas D."/>
            <person name="Bentzer J."/>
            <person name="Ahren D."/>
            <person name="Johansson T."/>
            <person name="Persson P."/>
            <person name="Tunlid A."/>
        </authorList>
    </citation>
    <scope>NUCLEOTIDE SEQUENCE [LARGE SCALE GENOMIC DNA]</scope>
    <source>
        <strain evidence="2 3">CBS 146.42</strain>
    </source>
</reference>
<dbReference type="EMBL" id="JAACJO010000059">
    <property type="protein sequence ID" value="KAF5344634.1"/>
    <property type="molecule type" value="Genomic_DNA"/>
</dbReference>
<evidence type="ECO:0008006" key="4">
    <source>
        <dbReference type="Google" id="ProtNLM"/>
    </source>
</evidence>
<dbReference type="InterPro" id="IPR022698">
    <property type="entry name" value="OrsD"/>
</dbReference>
<dbReference type="Pfam" id="PF12013">
    <property type="entry name" value="OrsD"/>
    <property type="match status" value="1"/>
</dbReference>